<gene>
    <name evidence="3" type="ORF">MNBD_IGNAVI01-2961</name>
</gene>
<dbReference type="GO" id="GO:0071793">
    <property type="term" value="P:bacillithiol biosynthetic process"/>
    <property type="evidence" value="ECO:0007669"/>
    <property type="project" value="InterPro"/>
</dbReference>
<dbReference type="Pfam" id="PF00534">
    <property type="entry name" value="Glycos_transf_1"/>
    <property type="match status" value="1"/>
</dbReference>
<feature type="domain" description="Glycosyl transferase family 1" evidence="1">
    <location>
        <begin position="188"/>
        <end position="351"/>
    </location>
</feature>
<dbReference type="AlphaFoldDB" id="A0A3B1D8N7"/>
<feature type="domain" description="Glycosyltransferase subfamily 4-like N-terminal" evidence="2">
    <location>
        <begin position="11"/>
        <end position="179"/>
    </location>
</feature>
<name>A0A3B1D8N7_9ZZZZ</name>
<dbReference type="NCBIfam" id="TIGR03999">
    <property type="entry name" value="thiol_BshA"/>
    <property type="match status" value="1"/>
</dbReference>
<protein>
    <submittedName>
        <fullName evidence="3">UDP-N-acetylglucosamine:L-malate glycosyltransferase</fullName>
    </submittedName>
</protein>
<evidence type="ECO:0000259" key="2">
    <source>
        <dbReference type="Pfam" id="PF13439"/>
    </source>
</evidence>
<dbReference type="GO" id="GO:0016757">
    <property type="term" value="F:glycosyltransferase activity"/>
    <property type="evidence" value="ECO:0007669"/>
    <property type="project" value="InterPro"/>
</dbReference>
<organism evidence="3">
    <name type="scientific">hydrothermal vent metagenome</name>
    <dbReference type="NCBI Taxonomy" id="652676"/>
    <lineage>
        <taxon>unclassified sequences</taxon>
        <taxon>metagenomes</taxon>
        <taxon>ecological metagenomes</taxon>
    </lineage>
</organism>
<dbReference type="Pfam" id="PF13439">
    <property type="entry name" value="Glyco_transf_4"/>
    <property type="match status" value="1"/>
</dbReference>
<dbReference type="Gene3D" id="3.40.50.2000">
    <property type="entry name" value="Glycogen Phosphorylase B"/>
    <property type="match status" value="2"/>
</dbReference>
<sequence length="375" mass="42422">MKIGITCYPTYGGSGVVATELGKALAEKGHEVHFISYAFPHRLSHFVKNIYYHEVELSKYPLFEHQLYGLALTSKMLEVIEFENLDLLHVHYAIPHATSAYLAKQIIRKHNKDIKIITTLHGTDITLVGLEPSFLPLVKFSIEESDGVTAVSRYLKEQTLTNYDIKADIEVIHNFIDTSLYTVNPGKKMRETVAPNGEKILIHTSNFRVVKRVTDTIRILDLVKKEIPAKLVLVGDGPDRSECERLARELDLSDDVKFLGKQDGLEEILNCADLFLMPSQSESFGLSALEAMACGLPVVSSSVGGLPELVRHNETGYIAEFGDINRMALYTIDLLKNEKKYKAFSRNARERAVNNFDINLIIPQYEKYYERILEK</sequence>
<dbReference type="PANTHER" id="PTHR45947:SF3">
    <property type="entry name" value="SULFOQUINOVOSYL TRANSFERASE SQD2"/>
    <property type="match status" value="1"/>
</dbReference>
<keyword evidence="3" id="KW-0808">Transferase</keyword>
<dbReference type="EMBL" id="UOGD01000404">
    <property type="protein sequence ID" value="VAX28115.1"/>
    <property type="molecule type" value="Genomic_DNA"/>
</dbReference>
<evidence type="ECO:0000313" key="3">
    <source>
        <dbReference type="EMBL" id="VAX28115.1"/>
    </source>
</evidence>
<proteinExistence type="predicted"/>
<dbReference type="InterPro" id="IPR050194">
    <property type="entry name" value="Glycosyltransferase_grp1"/>
</dbReference>
<dbReference type="PANTHER" id="PTHR45947">
    <property type="entry name" value="SULFOQUINOVOSYL TRANSFERASE SQD2"/>
    <property type="match status" value="1"/>
</dbReference>
<accession>A0A3B1D8N7</accession>
<dbReference type="InterPro" id="IPR028098">
    <property type="entry name" value="Glyco_trans_4-like_N"/>
</dbReference>
<dbReference type="SUPFAM" id="SSF53756">
    <property type="entry name" value="UDP-Glycosyltransferase/glycogen phosphorylase"/>
    <property type="match status" value="1"/>
</dbReference>
<dbReference type="InterPro" id="IPR023881">
    <property type="entry name" value="Thiol_BshA"/>
</dbReference>
<reference evidence="3" key="1">
    <citation type="submission" date="2018-06" db="EMBL/GenBank/DDBJ databases">
        <authorList>
            <person name="Zhirakovskaya E."/>
        </authorList>
    </citation>
    <scope>NUCLEOTIDE SEQUENCE</scope>
</reference>
<dbReference type="InterPro" id="IPR001296">
    <property type="entry name" value="Glyco_trans_1"/>
</dbReference>
<evidence type="ECO:0000259" key="1">
    <source>
        <dbReference type="Pfam" id="PF00534"/>
    </source>
</evidence>